<dbReference type="EMBL" id="MT144590">
    <property type="protein sequence ID" value="QJH93692.1"/>
    <property type="molecule type" value="Genomic_DNA"/>
</dbReference>
<dbReference type="AlphaFoldDB" id="A0A6H1ZCV8"/>
<evidence type="ECO:0000313" key="2">
    <source>
        <dbReference type="EMBL" id="QJH93692.1"/>
    </source>
</evidence>
<organism evidence="1">
    <name type="scientific">viral metagenome</name>
    <dbReference type="NCBI Taxonomy" id="1070528"/>
    <lineage>
        <taxon>unclassified sequences</taxon>
        <taxon>metagenomes</taxon>
        <taxon>organismal metagenomes</taxon>
    </lineage>
</organism>
<name>A0A6H1ZCV8_9ZZZZ</name>
<accession>A0A6H1ZCV8</accession>
<reference evidence="1" key="1">
    <citation type="submission" date="2020-03" db="EMBL/GenBank/DDBJ databases">
        <title>The deep terrestrial virosphere.</title>
        <authorList>
            <person name="Holmfeldt K."/>
            <person name="Nilsson E."/>
            <person name="Simone D."/>
            <person name="Lopez-Fernandez M."/>
            <person name="Wu X."/>
            <person name="de Brujin I."/>
            <person name="Lundin D."/>
            <person name="Andersson A."/>
            <person name="Bertilsson S."/>
            <person name="Dopson M."/>
        </authorList>
    </citation>
    <scope>NUCLEOTIDE SEQUENCE</scope>
    <source>
        <strain evidence="1">TM448A00204</strain>
        <strain evidence="2">TM448B00128</strain>
    </source>
</reference>
<evidence type="ECO:0000313" key="1">
    <source>
        <dbReference type="EMBL" id="QJA45292.1"/>
    </source>
</evidence>
<sequence>METVETEVMVKLVSSSETGERMWILPSGFKGKTIRVCEDHTYKLTASYDNEEKEK</sequence>
<gene>
    <name evidence="1" type="ORF">TM448A00204_0037</name>
    <name evidence="2" type="ORF">TM448B00128_0067</name>
</gene>
<dbReference type="EMBL" id="MT143988">
    <property type="protein sequence ID" value="QJA45292.1"/>
    <property type="molecule type" value="Genomic_DNA"/>
</dbReference>
<proteinExistence type="predicted"/>
<protein>
    <submittedName>
        <fullName evidence="1">Uncharacterized protein</fullName>
    </submittedName>
</protein>